<gene>
    <name evidence="4" type="ORF">CQY20_06515</name>
</gene>
<dbReference type="AlphaFoldDB" id="A0A2A7NBW8"/>
<keyword evidence="1" id="KW-0732">Signal</keyword>
<dbReference type="Pfam" id="PF11611">
    <property type="entry name" value="DUF4352"/>
    <property type="match status" value="1"/>
</dbReference>
<evidence type="ECO:0000256" key="1">
    <source>
        <dbReference type="ARBA" id="ARBA00022729"/>
    </source>
</evidence>
<dbReference type="EMBL" id="PDCP01000008">
    <property type="protein sequence ID" value="PEG40958.1"/>
    <property type="molecule type" value="Genomic_DNA"/>
</dbReference>
<name>A0A2A7NBW8_MYCAG</name>
<comment type="caution">
    <text evidence="4">The sequence shown here is derived from an EMBL/GenBank/DDBJ whole genome shotgun (WGS) entry which is preliminary data.</text>
</comment>
<dbReference type="Gene3D" id="2.60.40.1240">
    <property type="match status" value="1"/>
</dbReference>
<dbReference type="InterPro" id="IPR029050">
    <property type="entry name" value="Immunoprotect_excell_Ig-like"/>
</dbReference>
<protein>
    <submittedName>
        <fullName evidence="4">Phage resistance protein</fullName>
    </submittedName>
</protein>
<proteinExistence type="predicted"/>
<feature type="domain" description="DUF4352" evidence="3">
    <location>
        <begin position="41"/>
        <end position="161"/>
    </location>
</feature>
<feature type="region of interest" description="Disordered" evidence="2">
    <location>
        <begin position="1"/>
        <end position="36"/>
    </location>
</feature>
<evidence type="ECO:0000259" key="3">
    <source>
        <dbReference type="Pfam" id="PF11611"/>
    </source>
</evidence>
<sequence>MTLRADAGDSTVTRTEASAQSSTVAQDEEAIEAPTLGDQAYDIGTPVRDGGFEFVVTGIERAPAVADPEFPELQKAAEGEYVLVNMTVTNVGTEPQSFFVSYNTLSDGDTEYRADDEAWIYLGNTLADLNPGDSIDTEVVFDVPVGTEPQSIELHGGPRSDGVTVEL</sequence>
<organism evidence="4 5">
    <name type="scientific">Mycolicibacterium agri</name>
    <name type="common">Mycobacterium agri</name>
    <dbReference type="NCBI Taxonomy" id="36811"/>
    <lineage>
        <taxon>Bacteria</taxon>
        <taxon>Bacillati</taxon>
        <taxon>Actinomycetota</taxon>
        <taxon>Actinomycetes</taxon>
        <taxon>Mycobacteriales</taxon>
        <taxon>Mycobacteriaceae</taxon>
        <taxon>Mycolicibacterium</taxon>
    </lineage>
</organism>
<dbReference type="Proteomes" id="UP000220914">
    <property type="component" value="Unassembled WGS sequence"/>
</dbReference>
<reference evidence="4 5" key="1">
    <citation type="submission" date="2017-10" db="EMBL/GenBank/DDBJ databases">
        <title>The new phylogeny of genus Mycobacterium.</title>
        <authorList>
            <person name="Tortoli E."/>
            <person name="Trovato A."/>
            <person name="Cirillo D.M."/>
        </authorList>
    </citation>
    <scope>NUCLEOTIDE SEQUENCE [LARGE SCALE GENOMIC DNA]</scope>
    <source>
        <strain evidence="4 5">CCUG37673</strain>
    </source>
</reference>
<feature type="compositionally biased region" description="Polar residues" evidence="2">
    <location>
        <begin position="10"/>
        <end position="25"/>
    </location>
</feature>
<evidence type="ECO:0000313" key="5">
    <source>
        <dbReference type="Proteomes" id="UP000220914"/>
    </source>
</evidence>
<keyword evidence="5" id="KW-1185">Reference proteome</keyword>
<accession>A0A2A7NBW8</accession>
<evidence type="ECO:0000313" key="4">
    <source>
        <dbReference type="EMBL" id="PEG40958.1"/>
    </source>
</evidence>
<dbReference type="InterPro" id="IPR029051">
    <property type="entry name" value="DUF4352"/>
</dbReference>
<evidence type="ECO:0000256" key="2">
    <source>
        <dbReference type="SAM" id="MobiDB-lite"/>
    </source>
</evidence>